<sequence length="115" mass="13730">MKDYRLYLIHIRDCLQRIQSYTEGGKKSFEEEIMIQDAVIRNLEVMCESIKKLPEDWKASQPNMPWHQVIGFRNKLAHDYLDLDLEVVWDVVENYLPELEIAVEKIAEQFWSVSE</sequence>
<evidence type="ECO:0000256" key="4">
    <source>
        <dbReference type="ARBA" id="ARBA00022741"/>
    </source>
</evidence>
<protein>
    <submittedName>
        <fullName evidence="7">DUF86 domain-containing protein</fullName>
    </submittedName>
</protein>
<comment type="caution">
    <text evidence="7">The sequence shown here is derived from an EMBL/GenBank/DDBJ whole genome shotgun (WGS) entry which is preliminary data.</text>
</comment>
<reference evidence="7 8" key="1">
    <citation type="submission" date="2023-01" db="EMBL/GenBank/DDBJ databases">
        <title>Novel diversity within Roseofilum (Cyanobacteria; Desertifilaceae) from marine benthic mats with descriptions of four novel species.</title>
        <authorList>
            <person name="Wang Y."/>
            <person name="Berthold D.E."/>
            <person name="Hu J."/>
            <person name="Lefler F.W."/>
            <person name="Laughinghouse H.D. IV."/>
        </authorList>
    </citation>
    <scope>NUCLEOTIDE SEQUENCE [LARGE SCALE GENOMIC DNA]</scope>
    <source>
        <strain evidence="7 8">BLCC-M114</strain>
    </source>
</reference>
<dbReference type="Pfam" id="PF01934">
    <property type="entry name" value="HepT-like"/>
    <property type="match status" value="1"/>
</dbReference>
<dbReference type="InterPro" id="IPR037038">
    <property type="entry name" value="HepT-like_sf"/>
</dbReference>
<dbReference type="RefSeq" id="WP_283767136.1">
    <property type="nucleotide sequence ID" value="NZ_JAQOSO010000068.1"/>
</dbReference>
<dbReference type="PANTHER" id="PTHR34139:SF1">
    <property type="entry name" value="RNASE MJ1380-RELATED"/>
    <property type="match status" value="1"/>
</dbReference>
<comment type="similarity">
    <text evidence="6">Belongs to the HepT RNase toxin family.</text>
</comment>
<keyword evidence="4" id="KW-0547">Nucleotide-binding</keyword>
<keyword evidence="1" id="KW-0597">Phosphoprotein</keyword>
<dbReference type="InterPro" id="IPR008201">
    <property type="entry name" value="HepT-like"/>
</dbReference>
<keyword evidence="8" id="KW-1185">Reference proteome</keyword>
<accession>A0ABT7B8I8</accession>
<dbReference type="PANTHER" id="PTHR34139">
    <property type="entry name" value="UPF0331 PROTEIN MJ0127"/>
    <property type="match status" value="1"/>
</dbReference>
<evidence type="ECO:0000256" key="6">
    <source>
        <dbReference type="ARBA" id="ARBA00024207"/>
    </source>
</evidence>
<evidence type="ECO:0000256" key="2">
    <source>
        <dbReference type="ARBA" id="ARBA00022649"/>
    </source>
</evidence>
<evidence type="ECO:0000256" key="1">
    <source>
        <dbReference type="ARBA" id="ARBA00022553"/>
    </source>
</evidence>
<keyword evidence="3" id="KW-0540">Nuclease</keyword>
<evidence type="ECO:0000256" key="5">
    <source>
        <dbReference type="ARBA" id="ARBA00022801"/>
    </source>
</evidence>
<dbReference type="EMBL" id="JAQOSO010000068">
    <property type="protein sequence ID" value="MDJ1174816.1"/>
    <property type="molecule type" value="Genomic_DNA"/>
</dbReference>
<dbReference type="InterPro" id="IPR051813">
    <property type="entry name" value="HepT_RNase_toxin"/>
</dbReference>
<name>A0ABT7B8I8_9CYAN</name>
<organism evidence="7 8">
    <name type="scientific">Roseofilum capinflatum BLCC-M114</name>
    <dbReference type="NCBI Taxonomy" id="3022440"/>
    <lineage>
        <taxon>Bacteria</taxon>
        <taxon>Bacillati</taxon>
        <taxon>Cyanobacteriota</taxon>
        <taxon>Cyanophyceae</taxon>
        <taxon>Desertifilales</taxon>
        <taxon>Desertifilaceae</taxon>
        <taxon>Roseofilum</taxon>
        <taxon>Roseofilum capinflatum</taxon>
    </lineage>
</organism>
<dbReference type="Gene3D" id="1.20.120.580">
    <property type="entry name" value="bsu32300-like"/>
    <property type="match status" value="1"/>
</dbReference>
<evidence type="ECO:0000313" key="7">
    <source>
        <dbReference type="EMBL" id="MDJ1174816.1"/>
    </source>
</evidence>
<dbReference type="Proteomes" id="UP001235849">
    <property type="component" value="Unassembled WGS sequence"/>
</dbReference>
<keyword evidence="2" id="KW-1277">Toxin-antitoxin system</keyword>
<gene>
    <name evidence="7" type="ORF">PMG25_11995</name>
</gene>
<evidence type="ECO:0000256" key="3">
    <source>
        <dbReference type="ARBA" id="ARBA00022722"/>
    </source>
</evidence>
<proteinExistence type="inferred from homology"/>
<evidence type="ECO:0000313" key="8">
    <source>
        <dbReference type="Proteomes" id="UP001235849"/>
    </source>
</evidence>
<keyword evidence="5" id="KW-0378">Hydrolase</keyword>